<feature type="chain" id="PRO_5019544143" evidence="1">
    <location>
        <begin position="23"/>
        <end position="119"/>
    </location>
</feature>
<evidence type="ECO:0000313" key="4">
    <source>
        <dbReference type="Proteomes" id="UP000281391"/>
    </source>
</evidence>
<protein>
    <submittedName>
        <fullName evidence="3">Uncharacterized protein predicted to be involved in C-type cytochrome biogenesis</fullName>
    </submittedName>
</protein>
<dbReference type="EMBL" id="LR134117">
    <property type="protein sequence ID" value="VDZ60164.1"/>
    <property type="molecule type" value="Genomic_DNA"/>
</dbReference>
<name>A0A447KUA9_SEROD</name>
<feature type="signal peptide" evidence="1">
    <location>
        <begin position="1"/>
        <end position="22"/>
    </location>
</feature>
<dbReference type="KEGG" id="sof:NCTC11214_03321"/>
<evidence type="ECO:0000313" key="3">
    <source>
        <dbReference type="EMBL" id="VDZ60164.1"/>
    </source>
</evidence>
<dbReference type="Proteomes" id="UP000281391">
    <property type="component" value="Chromosome"/>
</dbReference>
<feature type="domain" description="Thiol:disulfide interchange protein DsbD N-terminal" evidence="2">
    <location>
        <begin position="44"/>
        <end position="101"/>
    </location>
</feature>
<dbReference type="AlphaFoldDB" id="A0A447KUA9"/>
<organism evidence="3 4">
    <name type="scientific">Serratia odorifera</name>
    <dbReference type="NCBI Taxonomy" id="618"/>
    <lineage>
        <taxon>Bacteria</taxon>
        <taxon>Pseudomonadati</taxon>
        <taxon>Pseudomonadota</taxon>
        <taxon>Gammaproteobacteria</taxon>
        <taxon>Enterobacterales</taxon>
        <taxon>Yersiniaceae</taxon>
        <taxon>Serratia</taxon>
    </lineage>
</organism>
<keyword evidence="1" id="KW-0732">Signal</keyword>
<evidence type="ECO:0000256" key="1">
    <source>
        <dbReference type="SAM" id="SignalP"/>
    </source>
</evidence>
<reference evidence="3 4" key="1">
    <citation type="submission" date="2018-12" db="EMBL/GenBank/DDBJ databases">
        <authorList>
            <consortium name="Pathogen Informatics"/>
        </authorList>
    </citation>
    <scope>NUCLEOTIDE SEQUENCE [LARGE SCALE GENOMIC DNA]</scope>
    <source>
        <strain evidence="3 4">NCTC11214</strain>
    </source>
</reference>
<proteinExistence type="predicted"/>
<evidence type="ECO:0000259" key="2">
    <source>
        <dbReference type="Pfam" id="PF11412"/>
    </source>
</evidence>
<dbReference type="InterPro" id="IPR028250">
    <property type="entry name" value="DsbDN"/>
</dbReference>
<accession>A0A447KUA9</accession>
<dbReference type="Pfam" id="PF11412">
    <property type="entry name" value="DsbD_N"/>
    <property type="match status" value="1"/>
</dbReference>
<sequence length="119" mass="13004">MLNIIRLAVACLLLLWLPAAQAADSGWLQNPTNDHAKVRLRADTSQAGETRLLLSVELQNGWKTYWRSPGEGGIAPAIRWQGNPPPAKWYWPTPQRFDVAGISTPGLSPTGQPADRHAG</sequence>
<gene>
    <name evidence="3" type="ORF">NCTC11214_03321</name>
</gene>